<comment type="caution">
    <text evidence="1">The sequence shown here is derived from an EMBL/GenBank/DDBJ whole genome shotgun (WGS) entry which is preliminary data.</text>
</comment>
<sequence length="109" mass="12575">MTQFDDRERAFEAKYARDEEMQFRITARRNRLLGEWAARQMGLSDAESESYAKDVVRSDFEEAGEHDVIRKVLGDLTAAGVDCDEDKVMEALRNKEIEARRQIIESSNS</sequence>
<organism evidence="1 2">
    <name type="scientific">Sphingomonas limnosediminicola</name>
    <dbReference type="NCBI Taxonomy" id="940133"/>
    <lineage>
        <taxon>Bacteria</taxon>
        <taxon>Pseudomonadati</taxon>
        <taxon>Pseudomonadota</taxon>
        <taxon>Alphaproteobacteria</taxon>
        <taxon>Sphingomonadales</taxon>
        <taxon>Sphingomonadaceae</taxon>
        <taxon>Sphingomonas</taxon>
    </lineage>
</organism>
<evidence type="ECO:0000313" key="2">
    <source>
        <dbReference type="Proteomes" id="UP001500827"/>
    </source>
</evidence>
<name>A0ABP7LTT3_9SPHN</name>
<dbReference type="Gene3D" id="1.10.790.20">
    <property type="entry name" value="Domain of unknown function DUF1476"/>
    <property type="match status" value="1"/>
</dbReference>
<protein>
    <submittedName>
        <fullName evidence="1">DUF1476 domain-containing protein</fullName>
    </submittedName>
</protein>
<dbReference type="PIRSF" id="PIRSF031780">
    <property type="entry name" value="UCP031780"/>
    <property type="match status" value="1"/>
</dbReference>
<accession>A0ABP7LTT3</accession>
<dbReference type="Pfam" id="PF07345">
    <property type="entry name" value="ATPaseInh_sub_z"/>
    <property type="match status" value="1"/>
</dbReference>
<dbReference type="RefSeq" id="WP_344700191.1">
    <property type="nucleotide sequence ID" value="NZ_BAABBM010000001.1"/>
</dbReference>
<dbReference type="InterPro" id="IPR038293">
    <property type="entry name" value="ATPase_inh_sub_z_sf"/>
</dbReference>
<dbReference type="Proteomes" id="UP001500827">
    <property type="component" value="Unassembled WGS sequence"/>
</dbReference>
<gene>
    <name evidence="1" type="ORF">GCM10022276_26690</name>
</gene>
<proteinExistence type="predicted"/>
<reference evidence="2" key="1">
    <citation type="journal article" date="2019" name="Int. J. Syst. Evol. Microbiol.">
        <title>The Global Catalogue of Microorganisms (GCM) 10K type strain sequencing project: providing services to taxonomists for standard genome sequencing and annotation.</title>
        <authorList>
            <consortium name="The Broad Institute Genomics Platform"/>
            <consortium name="The Broad Institute Genome Sequencing Center for Infectious Disease"/>
            <person name="Wu L."/>
            <person name="Ma J."/>
        </authorList>
    </citation>
    <scope>NUCLEOTIDE SEQUENCE [LARGE SCALE GENOMIC DNA]</scope>
    <source>
        <strain evidence="2">JCM 17543</strain>
    </source>
</reference>
<keyword evidence="2" id="KW-1185">Reference proteome</keyword>
<dbReference type="EMBL" id="BAABBM010000001">
    <property type="protein sequence ID" value="GAA3906856.1"/>
    <property type="molecule type" value="Genomic_DNA"/>
</dbReference>
<evidence type="ECO:0000313" key="1">
    <source>
        <dbReference type="EMBL" id="GAA3906856.1"/>
    </source>
</evidence>
<dbReference type="InterPro" id="IPR009945">
    <property type="entry name" value="ATPase_inh_sub_z"/>
</dbReference>